<dbReference type="Ensembl" id="ENSSMRT00000013274.1">
    <property type="protein sequence ID" value="ENSSMRP00000011396.1"/>
    <property type="gene ID" value="ENSSMRG00000008957.1"/>
</dbReference>
<evidence type="ECO:0000256" key="1">
    <source>
        <dbReference type="SAM" id="MobiDB-lite"/>
    </source>
</evidence>
<name>A0A8D0BUN3_SALMN</name>
<feature type="region of interest" description="Disordered" evidence="1">
    <location>
        <begin position="30"/>
        <end position="50"/>
    </location>
</feature>
<evidence type="ECO:0000313" key="3">
    <source>
        <dbReference type="Proteomes" id="UP000694421"/>
    </source>
</evidence>
<organism evidence="2 3">
    <name type="scientific">Salvator merianae</name>
    <name type="common">Argentine black and white tegu</name>
    <name type="synonym">Tupinambis merianae</name>
    <dbReference type="NCBI Taxonomy" id="96440"/>
    <lineage>
        <taxon>Eukaryota</taxon>
        <taxon>Metazoa</taxon>
        <taxon>Chordata</taxon>
        <taxon>Craniata</taxon>
        <taxon>Vertebrata</taxon>
        <taxon>Euteleostomi</taxon>
        <taxon>Lepidosauria</taxon>
        <taxon>Squamata</taxon>
        <taxon>Bifurcata</taxon>
        <taxon>Unidentata</taxon>
        <taxon>Episquamata</taxon>
        <taxon>Laterata</taxon>
        <taxon>Teiioidea</taxon>
        <taxon>Teiidae</taxon>
        <taxon>Salvator</taxon>
    </lineage>
</organism>
<proteinExistence type="predicted"/>
<reference evidence="2" key="2">
    <citation type="submission" date="2025-09" db="UniProtKB">
        <authorList>
            <consortium name="Ensembl"/>
        </authorList>
    </citation>
    <scope>IDENTIFICATION</scope>
</reference>
<keyword evidence="3" id="KW-1185">Reference proteome</keyword>
<dbReference type="Proteomes" id="UP000694421">
    <property type="component" value="Unplaced"/>
</dbReference>
<dbReference type="AlphaFoldDB" id="A0A8D0BUN3"/>
<sequence length="82" mass="9260">MLPWGTPFDHLPFWPGMAWSHLPCHRHLPPSLHGSPSPDKSSASAEGHRGAVWQQEGEGMFLINIFHLNKLLCTIICWLFTS</sequence>
<reference evidence="2" key="1">
    <citation type="submission" date="2025-08" db="UniProtKB">
        <authorList>
            <consortium name="Ensembl"/>
        </authorList>
    </citation>
    <scope>IDENTIFICATION</scope>
</reference>
<evidence type="ECO:0000313" key="2">
    <source>
        <dbReference type="Ensembl" id="ENSSMRP00000011396.1"/>
    </source>
</evidence>
<accession>A0A8D0BUN3</accession>
<protein>
    <submittedName>
        <fullName evidence="2">Uncharacterized protein</fullName>
    </submittedName>
</protein>